<sequence>MDLAAAFGEFIDVAEGWGVATFEGGFPIEDFGFEVFHEFFRAADTVGAAEVGVGLFDGEVVSDLGDQVLHGFRSGGVMAWHKGSP</sequence>
<dbReference type="Proteomes" id="UP000094291">
    <property type="component" value="Unassembled WGS sequence"/>
</dbReference>
<accession>A0A1E2VAR3</accession>
<name>A0A1E2VAR3_9GAMM</name>
<reference evidence="1 2" key="1">
    <citation type="submission" date="2016-08" db="EMBL/GenBank/DDBJ databases">
        <authorList>
            <person name="Seilhamer J.J."/>
        </authorList>
    </citation>
    <scope>NUCLEOTIDE SEQUENCE [LARGE SCALE GENOMIC DNA]</scope>
    <source>
        <strain evidence="1 2">PH27A</strain>
    </source>
</reference>
<keyword evidence="2" id="KW-1185">Reference proteome</keyword>
<organism evidence="1 2">
    <name type="scientific">Terasakiispira papahanaumokuakeensis</name>
    <dbReference type="NCBI Taxonomy" id="197479"/>
    <lineage>
        <taxon>Bacteria</taxon>
        <taxon>Pseudomonadati</taxon>
        <taxon>Pseudomonadota</taxon>
        <taxon>Gammaproteobacteria</taxon>
        <taxon>Oceanospirillales</taxon>
        <taxon>Terasakiispira</taxon>
    </lineage>
</organism>
<evidence type="ECO:0000313" key="1">
    <source>
        <dbReference type="EMBL" id="ODC04013.1"/>
    </source>
</evidence>
<proteinExistence type="predicted"/>
<gene>
    <name evidence="1" type="ORF">BFW38_11170</name>
</gene>
<evidence type="ECO:0000313" key="2">
    <source>
        <dbReference type="Proteomes" id="UP000094291"/>
    </source>
</evidence>
<dbReference type="EMBL" id="MDTQ01000001">
    <property type="protein sequence ID" value="ODC04013.1"/>
    <property type="molecule type" value="Genomic_DNA"/>
</dbReference>
<comment type="caution">
    <text evidence="1">The sequence shown here is derived from an EMBL/GenBank/DDBJ whole genome shotgun (WGS) entry which is preliminary data.</text>
</comment>
<protein>
    <submittedName>
        <fullName evidence="1">Uncharacterized protein</fullName>
    </submittedName>
</protein>
<dbReference type="AlphaFoldDB" id="A0A1E2VAR3"/>